<evidence type="ECO:0000313" key="4">
    <source>
        <dbReference type="Proteomes" id="UP000002051"/>
    </source>
</evidence>
<protein>
    <submittedName>
        <fullName evidence="2 3">Uncharacterized protein</fullName>
    </submittedName>
</protein>
<evidence type="ECO:0000313" key="2">
    <source>
        <dbReference type="EMBL" id="KEH23964.1"/>
    </source>
</evidence>
<reference evidence="3" key="3">
    <citation type="submission" date="2015-04" db="UniProtKB">
        <authorList>
            <consortium name="EnsemblPlants"/>
        </authorList>
    </citation>
    <scope>IDENTIFICATION</scope>
    <source>
        <strain evidence="3">cv. Jemalong A17</strain>
    </source>
</reference>
<evidence type="ECO:0000256" key="1">
    <source>
        <dbReference type="SAM" id="MobiDB-lite"/>
    </source>
</evidence>
<accession>A0A072U2Q2</accession>
<sequence length="125" mass="14337">MGEKAKRRGRRPRGCDFHSLRCACFLQLRIARDSLIYSFYTSQQLIGTVYLGDSLHAMIFNHGYASSNPKISQESSQHRQQLPRSKQQQTCAIDRKHHQQLLFGHESSTKNGTRTTPQPKHSKTP</sequence>
<organism evidence="2 4">
    <name type="scientific">Medicago truncatula</name>
    <name type="common">Barrel medic</name>
    <name type="synonym">Medicago tribuloides</name>
    <dbReference type="NCBI Taxonomy" id="3880"/>
    <lineage>
        <taxon>Eukaryota</taxon>
        <taxon>Viridiplantae</taxon>
        <taxon>Streptophyta</taxon>
        <taxon>Embryophyta</taxon>
        <taxon>Tracheophyta</taxon>
        <taxon>Spermatophyta</taxon>
        <taxon>Magnoliopsida</taxon>
        <taxon>eudicotyledons</taxon>
        <taxon>Gunneridae</taxon>
        <taxon>Pentapetalae</taxon>
        <taxon>rosids</taxon>
        <taxon>fabids</taxon>
        <taxon>Fabales</taxon>
        <taxon>Fabaceae</taxon>
        <taxon>Papilionoideae</taxon>
        <taxon>50 kb inversion clade</taxon>
        <taxon>NPAAA clade</taxon>
        <taxon>Hologalegina</taxon>
        <taxon>IRL clade</taxon>
        <taxon>Trifolieae</taxon>
        <taxon>Medicago</taxon>
    </lineage>
</organism>
<feature type="region of interest" description="Disordered" evidence="1">
    <location>
        <begin position="66"/>
        <end position="125"/>
    </location>
</feature>
<dbReference type="EnsemblPlants" id="KEH23964">
    <property type="protein sequence ID" value="KEH23964"/>
    <property type="gene ID" value="MTR_7g498240"/>
</dbReference>
<dbReference type="Proteomes" id="UP000002051">
    <property type="component" value="Unassembled WGS sequence"/>
</dbReference>
<name>A0A072U2Q2_MEDTR</name>
<gene>
    <name evidence="2" type="ordered locus">MTR_7g498240</name>
</gene>
<feature type="compositionally biased region" description="Polar residues" evidence="1">
    <location>
        <begin position="109"/>
        <end position="119"/>
    </location>
</feature>
<feature type="compositionally biased region" description="Polar residues" evidence="1">
    <location>
        <begin position="66"/>
        <end position="91"/>
    </location>
</feature>
<dbReference type="AlphaFoldDB" id="A0A072U2Q2"/>
<dbReference type="HOGENOM" id="CLU_1996041_0_0_1"/>
<evidence type="ECO:0000313" key="3">
    <source>
        <dbReference type="EnsemblPlants" id="KEH23964"/>
    </source>
</evidence>
<keyword evidence="4" id="KW-1185">Reference proteome</keyword>
<reference evidence="2 4" key="2">
    <citation type="journal article" date="2014" name="BMC Genomics">
        <title>An improved genome release (version Mt4.0) for the model legume Medicago truncatula.</title>
        <authorList>
            <person name="Tang H."/>
            <person name="Krishnakumar V."/>
            <person name="Bidwell S."/>
            <person name="Rosen B."/>
            <person name="Chan A."/>
            <person name="Zhou S."/>
            <person name="Gentzbittel L."/>
            <person name="Childs K.L."/>
            <person name="Yandell M."/>
            <person name="Gundlach H."/>
            <person name="Mayer K.F."/>
            <person name="Schwartz D.C."/>
            <person name="Town C.D."/>
        </authorList>
    </citation>
    <scope>GENOME REANNOTATION</scope>
    <source>
        <strain evidence="2">A17</strain>
        <strain evidence="3 4">cv. Jemalong A17</strain>
    </source>
</reference>
<proteinExistence type="predicted"/>
<dbReference type="EMBL" id="CM001223">
    <property type="protein sequence ID" value="KEH23964.1"/>
    <property type="molecule type" value="Genomic_DNA"/>
</dbReference>
<reference evidence="2 4" key="1">
    <citation type="journal article" date="2011" name="Nature">
        <title>The Medicago genome provides insight into the evolution of rhizobial symbioses.</title>
        <authorList>
            <person name="Young N.D."/>
            <person name="Debelle F."/>
            <person name="Oldroyd G.E."/>
            <person name="Geurts R."/>
            <person name="Cannon S.B."/>
            <person name="Udvardi M.K."/>
            <person name="Benedito V.A."/>
            <person name="Mayer K.F."/>
            <person name="Gouzy J."/>
            <person name="Schoof H."/>
            <person name="Van de Peer Y."/>
            <person name="Proost S."/>
            <person name="Cook D.R."/>
            <person name="Meyers B.C."/>
            <person name="Spannagl M."/>
            <person name="Cheung F."/>
            <person name="De Mita S."/>
            <person name="Krishnakumar V."/>
            <person name="Gundlach H."/>
            <person name="Zhou S."/>
            <person name="Mudge J."/>
            <person name="Bharti A.K."/>
            <person name="Murray J.D."/>
            <person name="Naoumkina M.A."/>
            <person name="Rosen B."/>
            <person name="Silverstein K.A."/>
            <person name="Tang H."/>
            <person name="Rombauts S."/>
            <person name="Zhao P.X."/>
            <person name="Zhou P."/>
            <person name="Barbe V."/>
            <person name="Bardou P."/>
            <person name="Bechner M."/>
            <person name="Bellec A."/>
            <person name="Berger A."/>
            <person name="Berges H."/>
            <person name="Bidwell S."/>
            <person name="Bisseling T."/>
            <person name="Choisne N."/>
            <person name="Couloux A."/>
            <person name="Denny R."/>
            <person name="Deshpande S."/>
            <person name="Dai X."/>
            <person name="Doyle J.J."/>
            <person name="Dudez A.M."/>
            <person name="Farmer A.D."/>
            <person name="Fouteau S."/>
            <person name="Franken C."/>
            <person name="Gibelin C."/>
            <person name="Gish J."/>
            <person name="Goldstein S."/>
            <person name="Gonzalez A.J."/>
            <person name="Green P.J."/>
            <person name="Hallab A."/>
            <person name="Hartog M."/>
            <person name="Hua A."/>
            <person name="Humphray S.J."/>
            <person name="Jeong D.H."/>
            <person name="Jing Y."/>
            <person name="Jocker A."/>
            <person name="Kenton S.M."/>
            <person name="Kim D.J."/>
            <person name="Klee K."/>
            <person name="Lai H."/>
            <person name="Lang C."/>
            <person name="Lin S."/>
            <person name="Macmil S.L."/>
            <person name="Magdelenat G."/>
            <person name="Matthews L."/>
            <person name="McCorrison J."/>
            <person name="Monaghan E.L."/>
            <person name="Mun J.H."/>
            <person name="Najar F.Z."/>
            <person name="Nicholson C."/>
            <person name="Noirot C."/>
            <person name="O'Bleness M."/>
            <person name="Paule C.R."/>
            <person name="Poulain J."/>
            <person name="Prion F."/>
            <person name="Qin B."/>
            <person name="Qu C."/>
            <person name="Retzel E.F."/>
            <person name="Riddle C."/>
            <person name="Sallet E."/>
            <person name="Samain S."/>
            <person name="Samson N."/>
            <person name="Sanders I."/>
            <person name="Saurat O."/>
            <person name="Scarpelli C."/>
            <person name="Schiex T."/>
            <person name="Segurens B."/>
            <person name="Severin A.J."/>
            <person name="Sherrier D.J."/>
            <person name="Shi R."/>
            <person name="Sims S."/>
            <person name="Singer S.R."/>
            <person name="Sinharoy S."/>
            <person name="Sterck L."/>
            <person name="Viollet A."/>
            <person name="Wang B.B."/>
            <person name="Wang K."/>
            <person name="Wang M."/>
            <person name="Wang X."/>
            <person name="Warfsmann J."/>
            <person name="Weissenbach J."/>
            <person name="White D.D."/>
            <person name="White J.D."/>
            <person name="Wiley G.B."/>
            <person name="Wincker P."/>
            <person name="Xing Y."/>
            <person name="Yang L."/>
            <person name="Yao Z."/>
            <person name="Ying F."/>
            <person name="Zhai J."/>
            <person name="Zhou L."/>
            <person name="Zuber A."/>
            <person name="Denarie J."/>
            <person name="Dixon R.A."/>
            <person name="May G.D."/>
            <person name="Schwartz D.C."/>
            <person name="Rogers J."/>
            <person name="Quetier F."/>
            <person name="Town C.D."/>
            <person name="Roe B.A."/>
        </authorList>
    </citation>
    <scope>NUCLEOTIDE SEQUENCE [LARGE SCALE GENOMIC DNA]</scope>
    <source>
        <strain evidence="2">A17</strain>
        <strain evidence="3 4">cv. Jemalong A17</strain>
    </source>
</reference>